<keyword evidence="2" id="KW-1185">Reference proteome</keyword>
<evidence type="ECO:0000313" key="2">
    <source>
        <dbReference type="Proteomes" id="UP001060085"/>
    </source>
</evidence>
<sequence length="474" mass="53542">MWRTIFSLPLLVIAFLLLEPTADARHFSNDKKSNALGTKDLVINLPGQPRVNFRHYAGYVTVDEKNGRSLFYWFYEAETLPDEKPLVLWLNGGPGCSSVGYGATQEIGPFLVEAGGRGLKFNPYSWNREANLLFLESPVGVGYSYSKTSTDYDNLGDNFTAHDAYAFLHKWFLKFPSYRKRIFYIAGESYAGKYVPELAEVVHDKNADPSLFINLKGILLGNPETSDADDWKGLVDYAWSHAVVSDETHKTIKESCDFYSNDTWSNVDCSDAVDEVLKQYKEIDIYSLYTSVCIGNSALSEVKSLQIMVKSGSSMMPRILGGYDPCLDNYTSYYYNRADVQKALHVSDGHRLRNWKICNMTIFDGWSDSKESILPIYKKLIAAGLRIWVYSGDTDGRVPVLSTRYSLSSLGLRITRPWMPWYHQKQVGGWLQEYEGLTFATFRGAGHAVPTFKPSESLAFFSSFLSGETPPVQR</sequence>
<gene>
    <name evidence="1" type="ORF">M9H77_25808</name>
</gene>
<proteinExistence type="predicted"/>
<organism evidence="1 2">
    <name type="scientific">Catharanthus roseus</name>
    <name type="common">Madagascar periwinkle</name>
    <name type="synonym">Vinca rosea</name>
    <dbReference type="NCBI Taxonomy" id="4058"/>
    <lineage>
        <taxon>Eukaryota</taxon>
        <taxon>Viridiplantae</taxon>
        <taxon>Streptophyta</taxon>
        <taxon>Embryophyta</taxon>
        <taxon>Tracheophyta</taxon>
        <taxon>Spermatophyta</taxon>
        <taxon>Magnoliopsida</taxon>
        <taxon>eudicotyledons</taxon>
        <taxon>Gunneridae</taxon>
        <taxon>Pentapetalae</taxon>
        <taxon>asterids</taxon>
        <taxon>lamiids</taxon>
        <taxon>Gentianales</taxon>
        <taxon>Apocynaceae</taxon>
        <taxon>Rauvolfioideae</taxon>
        <taxon>Vinceae</taxon>
        <taxon>Catharanthinae</taxon>
        <taxon>Catharanthus</taxon>
    </lineage>
</organism>
<name>A0ACC0A9E6_CATRO</name>
<protein>
    <submittedName>
        <fullName evidence="1">Uncharacterized protein</fullName>
    </submittedName>
</protein>
<accession>A0ACC0A9E6</accession>
<dbReference type="EMBL" id="CM044706">
    <property type="protein sequence ID" value="KAI5657015.1"/>
    <property type="molecule type" value="Genomic_DNA"/>
</dbReference>
<comment type="caution">
    <text evidence="1">The sequence shown here is derived from an EMBL/GenBank/DDBJ whole genome shotgun (WGS) entry which is preliminary data.</text>
</comment>
<dbReference type="Proteomes" id="UP001060085">
    <property type="component" value="Linkage Group LG06"/>
</dbReference>
<evidence type="ECO:0000313" key="1">
    <source>
        <dbReference type="EMBL" id="KAI5657015.1"/>
    </source>
</evidence>
<reference evidence="2" key="1">
    <citation type="journal article" date="2023" name="Nat. Plants">
        <title>Single-cell RNA sequencing provides a high-resolution roadmap for understanding the multicellular compartmentation of specialized metabolism.</title>
        <authorList>
            <person name="Sun S."/>
            <person name="Shen X."/>
            <person name="Li Y."/>
            <person name="Li Y."/>
            <person name="Wang S."/>
            <person name="Li R."/>
            <person name="Zhang H."/>
            <person name="Shen G."/>
            <person name="Guo B."/>
            <person name="Wei J."/>
            <person name="Xu J."/>
            <person name="St-Pierre B."/>
            <person name="Chen S."/>
            <person name="Sun C."/>
        </authorList>
    </citation>
    <scope>NUCLEOTIDE SEQUENCE [LARGE SCALE GENOMIC DNA]</scope>
</reference>